<dbReference type="EMBL" id="LGRX02028715">
    <property type="protein sequence ID" value="KAK3247715.1"/>
    <property type="molecule type" value="Genomic_DNA"/>
</dbReference>
<feature type="non-terminal residue" evidence="2">
    <location>
        <position position="1"/>
    </location>
</feature>
<name>A0AAE0C561_9CHLO</name>
<evidence type="ECO:0000313" key="3">
    <source>
        <dbReference type="Proteomes" id="UP001190700"/>
    </source>
</evidence>
<keyword evidence="3" id="KW-1185">Reference proteome</keyword>
<gene>
    <name evidence="2" type="ORF">CYMTET_42794</name>
</gene>
<accession>A0AAE0C561</accession>
<reference evidence="2 3" key="1">
    <citation type="journal article" date="2015" name="Genome Biol. Evol.">
        <title>Comparative Genomics of a Bacterivorous Green Alga Reveals Evolutionary Causalities and Consequences of Phago-Mixotrophic Mode of Nutrition.</title>
        <authorList>
            <person name="Burns J.A."/>
            <person name="Paasch A."/>
            <person name="Narechania A."/>
            <person name="Kim E."/>
        </authorList>
    </citation>
    <scope>NUCLEOTIDE SEQUENCE [LARGE SCALE GENOMIC DNA]</scope>
    <source>
        <strain evidence="2 3">PLY_AMNH</strain>
    </source>
</reference>
<feature type="region of interest" description="Disordered" evidence="1">
    <location>
        <begin position="78"/>
        <end position="100"/>
    </location>
</feature>
<sequence length="178" mass="19397">SEVDIVRLTVADPSMEGIFDDSTAAKKKKSVVKSKIQKKPTVRFADDQLPAGANYSQQKLNKTPSLKSILKIVATQQEGTVAKQEGDESPLRLSSTPESHFTDIMPSSIVAMNSDDSENPQFIVVPAQVYYENVEHLEDVQAQEVEKAVGEKVRGEEEVKEGVLERAGRVEGAAKVGV</sequence>
<protein>
    <submittedName>
        <fullName evidence="2">Uncharacterized protein</fullName>
    </submittedName>
</protein>
<proteinExistence type="predicted"/>
<organism evidence="2 3">
    <name type="scientific">Cymbomonas tetramitiformis</name>
    <dbReference type="NCBI Taxonomy" id="36881"/>
    <lineage>
        <taxon>Eukaryota</taxon>
        <taxon>Viridiplantae</taxon>
        <taxon>Chlorophyta</taxon>
        <taxon>Pyramimonadophyceae</taxon>
        <taxon>Pyramimonadales</taxon>
        <taxon>Pyramimonadaceae</taxon>
        <taxon>Cymbomonas</taxon>
    </lineage>
</organism>
<comment type="caution">
    <text evidence="2">The sequence shown here is derived from an EMBL/GenBank/DDBJ whole genome shotgun (WGS) entry which is preliminary data.</text>
</comment>
<dbReference type="AlphaFoldDB" id="A0AAE0C561"/>
<evidence type="ECO:0000313" key="2">
    <source>
        <dbReference type="EMBL" id="KAK3247715.1"/>
    </source>
</evidence>
<evidence type="ECO:0000256" key="1">
    <source>
        <dbReference type="SAM" id="MobiDB-lite"/>
    </source>
</evidence>
<dbReference type="Proteomes" id="UP001190700">
    <property type="component" value="Unassembled WGS sequence"/>
</dbReference>